<dbReference type="PANTHER" id="PTHR34265:SF1">
    <property type="entry name" value="TYPE III PANTOTHENATE KINASE"/>
    <property type="match status" value="1"/>
</dbReference>
<comment type="cofactor">
    <cofactor evidence="2">
        <name>K(+)</name>
        <dbReference type="ChEBI" id="CHEBI:29103"/>
    </cofactor>
</comment>
<dbReference type="AlphaFoldDB" id="A0A1I4QR53"/>
<feature type="binding site" evidence="16">
    <location>
        <position position="91"/>
    </location>
    <ligand>
        <name>substrate</name>
    </ligand>
</feature>
<comment type="catalytic activity">
    <reaction evidence="1 16">
        <text>(R)-pantothenate + ATP = (R)-4'-phosphopantothenate + ADP + H(+)</text>
        <dbReference type="Rhea" id="RHEA:16373"/>
        <dbReference type="ChEBI" id="CHEBI:10986"/>
        <dbReference type="ChEBI" id="CHEBI:15378"/>
        <dbReference type="ChEBI" id="CHEBI:29032"/>
        <dbReference type="ChEBI" id="CHEBI:30616"/>
        <dbReference type="ChEBI" id="CHEBI:456216"/>
        <dbReference type="EC" id="2.7.1.33"/>
    </reaction>
</comment>
<protein>
    <recommendedName>
        <fullName evidence="15 16">Type III pantothenate kinase</fullName>
        <ecNumber evidence="6 16">2.7.1.33</ecNumber>
    </recommendedName>
    <alternativeName>
        <fullName evidence="16">PanK-III</fullName>
    </alternativeName>
    <alternativeName>
        <fullName evidence="16">Pantothenic acid kinase</fullName>
    </alternativeName>
</protein>
<dbReference type="STRING" id="653930.SAMN05216589_0162"/>
<dbReference type="EMBL" id="FOUA01000014">
    <property type="protein sequence ID" value="SFM42190.1"/>
    <property type="molecule type" value="Genomic_DNA"/>
</dbReference>
<feature type="binding site" evidence="16">
    <location>
        <begin position="98"/>
        <end position="101"/>
    </location>
    <ligand>
        <name>substrate</name>
    </ligand>
</feature>
<feature type="active site" description="Proton acceptor" evidence="16">
    <location>
        <position position="100"/>
    </location>
</feature>
<keyword evidence="13 16" id="KW-0173">Coenzyme A biosynthesis</keyword>
<dbReference type="GO" id="GO:0046872">
    <property type="term" value="F:metal ion binding"/>
    <property type="evidence" value="ECO:0007669"/>
    <property type="project" value="UniProtKB-KW"/>
</dbReference>
<feature type="binding site" evidence="16">
    <location>
        <position position="178"/>
    </location>
    <ligand>
        <name>substrate</name>
    </ligand>
</feature>
<comment type="cofactor">
    <cofactor evidence="16">
        <name>NH4(+)</name>
        <dbReference type="ChEBI" id="CHEBI:28938"/>
    </cofactor>
    <cofactor evidence="16">
        <name>K(+)</name>
        <dbReference type="ChEBI" id="CHEBI:29103"/>
    </cofactor>
    <text evidence="16">A monovalent cation. Ammonium or potassium.</text>
</comment>
<dbReference type="InterPro" id="IPR043129">
    <property type="entry name" value="ATPase_NBD"/>
</dbReference>
<dbReference type="PANTHER" id="PTHR34265">
    <property type="entry name" value="TYPE III PANTOTHENATE KINASE"/>
    <property type="match status" value="1"/>
</dbReference>
<dbReference type="Proteomes" id="UP000186599">
    <property type="component" value="Unassembled WGS sequence"/>
</dbReference>
<reference evidence="19 22" key="2">
    <citation type="submission" date="2019-04" db="EMBL/GenBank/DDBJ databases">
        <title>Crypto-aerobic microbial life in anoxic (sulfidic) marine sediments.</title>
        <authorList>
            <person name="Bhattacharya S."/>
            <person name="Roy C."/>
            <person name="Mondal N."/>
            <person name="Sarkar J."/>
            <person name="Mandal S."/>
            <person name="Rameez M.J."/>
            <person name="Ghosh W."/>
        </authorList>
    </citation>
    <scope>NUCLEOTIDE SEQUENCE [LARGE SCALE GENOMIC DNA]</scope>
    <source>
        <strain evidence="19 22">SBBB</strain>
    </source>
</reference>
<evidence type="ECO:0000256" key="10">
    <source>
        <dbReference type="ARBA" id="ARBA00022777"/>
    </source>
</evidence>
<dbReference type="HAMAP" id="MF_01274">
    <property type="entry name" value="Pantothen_kinase_3"/>
    <property type="match status" value="1"/>
</dbReference>
<evidence type="ECO:0000256" key="9">
    <source>
        <dbReference type="ARBA" id="ARBA00022741"/>
    </source>
</evidence>
<comment type="subcellular location">
    <subcellularLocation>
        <location evidence="3 16">Cytoplasm</location>
    </subcellularLocation>
</comment>
<keyword evidence="10 16" id="KW-0418">Kinase</keyword>
<proteinExistence type="inferred from homology"/>
<evidence type="ECO:0000256" key="5">
    <source>
        <dbReference type="ARBA" id="ARBA00011738"/>
    </source>
</evidence>
<comment type="similarity">
    <text evidence="14 16">Belongs to the type III pantothenate kinase family.</text>
</comment>
<feature type="binding site" evidence="16">
    <location>
        <position position="120"/>
    </location>
    <ligand>
        <name>K(+)</name>
        <dbReference type="ChEBI" id="CHEBI:29103"/>
    </ligand>
</feature>
<dbReference type="GO" id="GO:0005524">
    <property type="term" value="F:ATP binding"/>
    <property type="evidence" value="ECO:0007669"/>
    <property type="project" value="UniProtKB-UniRule"/>
</dbReference>
<dbReference type="EMBL" id="SWAV01000006">
    <property type="protein sequence ID" value="TKA89917.1"/>
    <property type="molecule type" value="Genomic_DNA"/>
</dbReference>
<evidence type="ECO:0000313" key="21">
    <source>
        <dbReference type="Proteomes" id="UP000186904"/>
    </source>
</evidence>
<comment type="pathway">
    <text evidence="4 16">Cofactor biosynthesis; coenzyme A biosynthesis; CoA from (R)-pantothenate: step 1/5.</text>
</comment>
<evidence type="ECO:0000313" key="17">
    <source>
        <dbReference type="EMBL" id="SES38655.1"/>
    </source>
</evidence>
<dbReference type="InterPro" id="IPR004619">
    <property type="entry name" value="Type_III_PanK"/>
</dbReference>
<keyword evidence="16" id="KW-0479">Metal-binding</keyword>
<dbReference type="OrthoDB" id="9781305at2"/>
<dbReference type="Gene3D" id="3.30.420.40">
    <property type="match status" value="2"/>
</dbReference>
<evidence type="ECO:0000313" key="19">
    <source>
        <dbReference type="EMBL" id="TKA89917.1"/>
    </source>
</evidence>
<dbReference type="SUPFAM" id="SSF53067">
    <property type="entry name" value="Actin-like ATPase domain"/>
    <property type="match status" value="2"/>
</dbReference>
<evidence type="ECO:0000256" key="3">
    <source>
        <dbReference type="ARBA" id="ARBA00004496"/>
    </source>
</evidence>
<evidence type="ECO:0000313" key="18">
    <source>
        <dbReference type="EMBL" id="SFM42190.1"/>
    </source>
</evidence>
<feature type="binding site" evidence="16">
    <location>
        <begin position="6"/>
        <end position="13"/>
    </location>
    <ligand>
        <name>ATP</name>
        <dbReference type="ChEBI" id="CHEBI:30616"/>
    </ligand>
</feature>
<dbReference type="CDD" id="cd24015">
    <property type="entry name" value="ASKHA_NBD_PanK-III"/>
    <property type="match status" value="1"/>
</dbReference>
<dbReference type="EMBL" id="FOGN01000015">
    <property type="protein sequence ID" value="SES38655.1"/>
    <property type="molecule type" value="Genomic_DNA"/>
</dbReference>
<evidence type="ECO:0000256" key="1">
    <source>
        <dbReference type="ARBA" id="ARBA00001206"/>
    </source>
</evidence>
<dbReference type="GO" id="GO:0005737">
    <property type="term" value="C:cytoplasm"/>
    <property type="evidence" value="ECO:0007669"/>
    <property type="project" value="UniProtKB-SubCell"/>
</dbReference>
<keyword evidence="20" id="KW-1185">Reference proteome</keyword>
<keyword evidence="12 16" id="KW-0630">Potassium</keyword>
<evidence type="ECO:0000313" key="22">
    <source>
        <dbReference type="Proteomes" id="UP000305198"/>
    </source>
</evidence>
<evidence type="ECO:0000256" key="14">
    <source>
        <dbReference type="ARBA" id="ARBA00038036"/>
    </source>
</evidence>
<dbReference type="Proteomes" id="UP000305198">
    <property type="component" value="Unassembled WGS sequence"/>
</dbReference>
<dbReference type="NCBIfam" id="TIGR00671">
    <property type="entry name" value="baf"/>
    <property type="match status" value="1"/>
</dbReference>
<dbReference type="Pfam" id="PF03309">
    <property type="entry name" value="Pan_kinase"/>
    <property type="match status" value="1"/>
</dbReference>
<name>A0A1I4QR53_9GAMM</name>
<evidence type="ECO:0000256" key="12">
    <source>
        <dbReference type="ARBA" id="ARBA00022958"/>
    </source>
</evidence>
<accession>A0A1I4QR53</accession>
<organism evidence="18 20">
    <name type="scientific">Halopseudomonas bauzanensis</name>
    <dbReference type="NCBI Taxonomy" id="653930"/>
    <lineage>
        <taxon>Bacteria</taxon>
        <taxon>Pseudomonadati</taxon>
        <taxon>Pseudomonadota</taxon>
        <taxon>Gammaproteobacteria</taxon>
        <taxon>Pseudomonadales</taxon>
        <taxon>Pseudomonadaceae</taxon>
        <taxon>Halopseudomonas</taxon>
    </lineage>
</organism>
<dbReference type="GO" id="GO:0015937">
    <property type="term" value="P:coenzyme A biosynthetic process"/>
    <property type="evidence" value="ECO:0007669"/>
    <property type="project" value="UniProtKB-UniRule"/>
</dbReference>
<reference evidence="20 21" key="1">
    <citation type="submission" date="2016-10" db="EMBL/GenBank/DDBJ databases">
        <authorList>
            <person name="de Groot N.N."/>
        </authorList>
    </citation>
    <scope>NUCLEOTIDE SEQUENCE [LARGE SCALE GENOMIC DNA]</scope>
    <source>
        <strain evidence="18 20">CGMCC 1.9095</strain>
        <strain evidence="17 21">DSM 22558</strain>
    </source>
</reference>
<sequence length="250" mass="27357">MILELDCGNTLIKWRLLDREGRVRDGDMAPDLVELQRLLGGQEREIHGCRLVSVRSAEETQVIVDQLTSWLKRHPMLARPGLQLAGVSNGYIDAARLGMDRWLALVAGYQLCRRACVVIDLGTAVTTDFVDAQGRHLGGYIAPGSKLLRSSLLNHTRLIRYDRGAHGDLREPRPGTSTAEAVEFGCELMLSGFVREQLRIAQQLLGDDPAVILTGGDAAGMKEVLPEGCQVIGDLVFRGLALACPMEFSP</sequence>
<keyword evidence="8 16" id="KW-0808">Transferase</keyword>
<evidence type="ECO:0000256" key="13">
    <source>
        <dbReference type="ARBA" id="ARBA00022993"/>
    </source>
</evidence>
<comment type="function">
    <text evidence="16">Catalyzes the phosphorylation of pantothenate (Pan), the first step in CoA biosynthesis.</text>
</comment>
<evidence type="ECO:0000256" key="15">
    <source>
        <dbReference type="ARBA" id="ARBA00040883"/>
    </source>
</evidence>
<feature type="binding site" evidence="16">
    <location>
        <position position="123"/>
    </location>
    <ligand>
        <name>ATP</name>
        <dbReference type="ChEBI" id="CHEBI:30616"/>
    </ligand>
</feature>
<evidence type="ECO:0000256" key="8">
    <source>
        <dbReference type="ARBA" id="ARBA00022679"/>
    </source>
</evidence>
<dbReference type="RefSeq" id="WP_074781352.1">
    <property type="nucleotide sequence ID" value="NZ_FOGN01000015.1"/>
</dbReference>
<dbReference type="GO" id="GO:0004594">
    <property type="term" value="F:pantothenate kinase activity"/>
    <property type="evidence" value="ECO:0007669"/>
    <property type="project" value="UniProtKB-UniRule"/>
</dbReference>
<dbReference type="UniPathway" id="UPA00241">
    <property type="reaction ID" value="UER00352"/>
</dbReference>
<evidence type="ECO:0000256" key="11">
    <source>
        <dbReference type="ARBA" id="ARBA00022840"/>
    </source>
</evidence>
<keyword evidence="9 16" id="KW-0547">Nucleotide-binding</keyword>
<keyword evidence="11 16" id="KW-0067">ATP-binding</keyword>
<evidence type="ECO:0000313" key="20">
    <source>
        <dbReference type="Proteomes" id="UP000186599"/>
    </source>
</evidence>
<evidence type="ECO:0000256" key="2">
    <source>
        <dbReference type="ARBA" id="ARBA00001958"/>
    </source>
</evidence>
<keyword evidence="7 16" id="KW-0963">Cytoplasm</keyword>
<dbReference type="EC" id="2.7.1.33" evidence="6 16"/>
<evidence type="ECO:0000256" key="16">
    <source>
        <dbReference type="HAMAP-Rule" id="MF_01274"/>
    </source>
</evidence>
<dbReference type="Proteomes" id="UP000186904">
    <property type="component" value="Unassembled WGS sequence"/>
</dbReference>
<gene>
    <name evidence="16" type="primary">coaX</name>
    <name evidence="19" type="ORF">FA869_15615</name>
    <name evidence="18" type="ORF">SAMN04487855_0156</name>
    <name evidence="17" type="ORF">SAMN05216589_0162</name>
</gene>
<evidence type="ECO:0000256" key="6">
    <source>
        <dbReference type="ARBA" id="ARBA00012102"/>
    </source>
</evidence>
<evidence type="ECO:0000256" key="7">
    <source>
        <dbReference type="ARBA" id="ARBA00022490"/>
    </source>
</evidence>
<comment type="subunit">
    <text evidence="5 16">Homodimer.</text>
</comment>
<evidence type="ECO:0000256" key="4">
    <source>
        <dbReference type="ARBA" id="ARBA00005225"/>
    </source>
</evidence>